<keyword evidence="3" id="KW-0175">Coiled coil</keyword>
<evidence type="ECO:0000313" key="7">
    <source>
        <dbReference type="EMBL" id="KAJ8372959.1"/>
    </source>
</evidence>
<protein>
    <submittedName>
        <fullName evidence="7">Uncharacterized protein</fullName>
    </submittedName>
</protein>
<evidence type="ECO:0000256" key="3">
    <source>
        <dbReference type="ARBA" id="ARBA00023054"/>
    </source>
</evidence>
<dbReference type="SUPFAM" id="SSF50156">
    <property type="entry name" value="PDZ domain-like"/>
    <property type="match status" value="1"/>
</dbReference>
<dbReference type="PANTHER" id="PTHR15711">
    <property type="entry name" value="RAP GTPASE-ACTIVATING PROTEIN"/>
    <property type="match status" value="1"/>
</dbReference>
<dbReference type="InterPro" id="IPR036034">
    <property type="entry name" value="PDZ_sf"/>
</dbReference>
<dbReference type="EMBL" id="JAINUG010000379">
    <property type="protein sequence ID" value="KAJ8372959.1"/>
    <property type="molecule type" value="Genomic_DNA"/>
</dbReference>
<evidence type="ECO:0000259" key="6">
    <source>
        <dbReference type="PROSITE" id="PS50106"/>
    </source>
</evidence>
<feature type="compositionally biased region" description="Gly residues" evidence="4">
    <location>
        <begin position="194"/>
        <end position="203"/>
    </location>
</feature>
<dbReference type="InterPro" id="IPR035974">
    <property type="entry name" value="Rap/Ran-GAP_sf"/>
</dbReference>
<keyword evidence="2" id="KW-0597">Phosphoprotein</keyword>
<evidence type="ECO:0000313" key="8">
    <source>
        <dbReference type="Proteomes" id="UP001221898"/>
    </source>
</evidence>
<evidence type="ECO:0000256" key="2">
    <source>
        <dbReference type="ARBA" id="ARBA00022553"/>
    </source>
</evidence>
<organism evidence="7 8">
    <name type="scientific">Aldrovandia affinis</name>
    <dbReference type="NCBI Taxonomy" id="143900"/>
    <lineage>
        <taxon>Eukaryota</taxon>
        <taxon>Metazoa</taxon>
        <taxon>Chordata</taxon>
        <taxon>Craniata</taxon>
        <taxon>Vertebrata</taxon>
        <taxon>Euteleostomi</taxon>
        <taxon>Actinopterygii</taxon>
        <taxon>Neopterygii</taxon>
        <taxon>Teleostei</taxon>
        <taxon>Notacanthiformes</taxon>
        <taxon>Halosauridae</taxon>
        <taxon>Aldrovandia</taxon>
    </lineage>
</organism>
<dbReference type="GO" id="GO:0005737">
    <property type="term" value="C:cytoplasm"/>
    <property type="evidence" value="ECO:0007669"/>
    <property type="project" value="TreeGrafter"/>
</dbReference>
<feature type="compositionally biased region" description="Pro residues" evidence="4">
    <location>
        <begin position="181"/>
        <end position="190"/>
    </location>
</feature>
<dbReference type="CDD" id="cd06745">
    <property type="entry name" value="PDZ_SIPA1-like"/>
    <property type="match status" value="1"/>
</dbReference>
<feature type="region of interest" description="Disordered" evidence="4">
    <location>
        <begin position="1090"/>
        <end position="1114"/>
    </location>
</feature>
<dbReference type="PANTHER" id="PTHR15711:SF64">
    <property type="entry name" value="SIGNAL-INDUCED PROLIFERATION-ASSOCIATED PROTEIN 1 ISOFORM X1"/>
    <property type="match status" value="1"/>
</dbReference>
<dbReference type="SMART" id="SM00228">
    <property type="entry name" value="PDZ"/>
    <property type="match status" value="1"/>
</dbReference>
<dbReference type="Proteomes" id="UP001221898">
    <property type="component" value="Unassembled WGS sequence"/>
</dbReference>
<feature type="region of interest" description="Disordered" evidence="4">
    <location>
        <begin position="764"/>
        <end position="796"/>
    </location>
</feature>
<feature type="region of interest" description="Disordered" evidence="4">
    <location>
        <begin position="160"/>
        <end position="263"/>
    </location>
</feature>
<sequence length="1114" mass="121840">MQSDDLFARRFRRQSPRPPLTLGSFDPAQAPQEWPPRRDEDGGAGLRSPGRAHMMQRSNSDVTVGEEYRSLSSLEGRRDGQACLSPSALRFKDPLLLLGLPPAGCSRMQSAPAGDPPKPGKHSKAESQSKKAKLGGRVRSLAHYDVQSVLFDLAEVASNRDSVGRKKNITSGASAASRPGAPNPAAPPSPSQGRRGGGRGLEGPEGSLEPLDEGGGNDGDMLLSCPHFLNETGGEERAGLGRGGAGPGGAQRPNDAVSVLEEPRESHVEQSSFFIEHADLGALYYRKYFYNKDHQNFLGVDERLGPLAISFRRDEKDSSGGAQYNYRIIIRTTEVQDTLLKLDEQGLSFQRKVGVMYCRAGQSSEEEMYNNESAGPALDQFLNLLGERVRLQGFSKYRAQLDTKTDSTGTHSLYTRYQGYEIMFHVSTMLPYTATNAQQLLRKRHIGNDIVTIIFQEPGALAFTPKVIRSHFQHVFIIVRVYHPCTERTYYRVAVTRSKDIPLFGPPFPQGALFPHSPAFRDFLLAKAVSGECAAEKSEKFRSMATRTRQEYLRDLAENFSTAASVDSSSGKFPLLSLASRRREKLKGARGAELHSAGALVWAAVVLIERRRRAVLFNCSCRDVIGWRAGAGGGAGAQDELDIFYERGQSVTVCMADGQEEDVQEVVQRLKLVTRGCEAWQMTPLRDGVGQPGFLLNEEGLVVELQRFGYAESGGLRVGSRVVRLCGRPLVSLTLEQRAKLIRSAPKIQLTVIPRIGTGHRAGVFQSCTRKPPRRGKGRPGGDNPPVEPADIPAPSPARCCSLEPHQCSDWHVYDNVKLPADRHDATGAADRHIYENLWEVRDATPDLILALGPKLPPEEEEEELQKQFVGVELDEASGPSQQSAPRTHLDRADRSSRVLSVQMSISRMLSEAADSGEDEWRCITELSAVSHGILEALSREECRSGDGEMAMGGRPAAEGNADAEFSEHRDSDSPGGCLEDKVAQLESRLKSLQDDLQKEKQDKAVLQAEVLSLRDNNQRLQDESQSTVARLIKVTELLCKAVHHIVPPRMCLRCAAEANSGNVSLARPVLPDTARVVVRNTSCFLPEAETIGDATPGSAQTGLTPPGLSSLPE</sequence>
<feature type="region of interest" description="Disordered" evidence="4">
    <location>
        <begin position="1"/>
        <end position="66"/>
    </location>
</feature>
<comment type="caution">
    <text evidence="7">The sequence shown here is derived from an EMBL/GenBank/DDBJ whole genome shotgun (WGS) entry which is preliminary data.</text>
</comment>
<proteinExistence type="predicted"/>
<dbReference type="InterPro" id="IPR050989">
    <property type="entry name" value="Rap1_Ran_GAP"/>
</dbReference>
<feature type="compositionally biased region" description="Basic and acidic residues" evidence="4">
    <location>
        <begin position="966"/>
        <end position="977"/>
    </location>
</feature>
<feature type="region of interest" description="Disordered" evidence="4">
    <location>
        <begin position="100"/>
        <end position="138"/>
    </location>
</feature>
<evidence type="ECO:0000256" key="1">
    <source>
        <dbReference type="ARBA" id="ARBA00022468"/>
    </source>
</evidence>
<dbReference type="GO" id="GO:0005096">
    <property type="term" value="F:GTPase activator activity"/>
    <property type="evidence" value="ECO:0007669"/>
    <property type="project" value="UniProtKB-KW"/>
</dbReference>
<dbReference type="InterPro" id="IPR000331">
    <property type="entry name" value="Rap/Ran_GAP_dom"/>
</dbReference>
<feature type="compositionally biased region" description="Pro residues" evidence="4">
    <location>
        <begin position="786"/>
        <end position="796"/>
    </location>
</feature>
<dbReference type="Pfam" id="PF02145">
    <property type="entry name" value="Rap_GAP"/>
    <property type="match status" value="1"/>
</dbReference>
<accession>A0AAD7RAQ3</accession>
<gene>
    <name evidence="7" type="ORF">AAFF_G00272830</name>
</gene>
<keyword evidence="8" id="KW-1185">Reference proteome</keyword>
<dbReference type="FunFam" id="3.40.50.11210:FF:000002">
    <property type="entry name" value="Signal-induced proliferation-associated 1-like protein 1"/>
    <property type="match status" value="1"/>
</dbReference>
<dbReference type="GO" id="GO:0051056">
    <property type="term" value="P:regulation of small GTPase mediated signal transduction"/>
    <property type="evidence" value="ECO:0007669"/>
    <property type="project" value="InterPro"/>
</dbReference>
<feature type="compositionally biased region" description="Low complexity" evidence="4">
    <location>
        <begin position="171"/>
        <end position="180"/>
    </location>
</feature>
<dbReference type="Gene3D" id="3.30.1120.160">
    <property type="match status" value="1"/>
</dbReference>
<dbReference type="Gene3D" id="3.40.50.11210">
    <property type="entry name" value="Rap/Ran-GAP"/>
    <property type="match status" value="1"/>
</dbReference>
<feature type="region of interest" description="Disordered" evidence="4">
    <location>
        <begin position="953"/>
        <end position="977"/>
    </location>
</feature>
<dbReference type="PROSITE" id="PS50106">
    <property type="entry name" value="PDZ"/>
    <property type="match status" value="1"/>
</dbReference>
<feature type="domain" description="Rap-GAP" evidence="5">
    <location>
        <begin position="339"/>
        <end position="556"/>
    </location>
</feature>
<feature type="compositionally biased region" description="Gly residues" evidence="4">
    <location>
        <begin position="240"/>
        <end position="249"/>
    </location>
</feature>
<evidence type="ECO:0000256" key="4">
    <source>
        <dbReference type="SAM" id="MobiDB-lite"/>
    </source>
</evidence>
<dbReference type="Pfam" id="PF21022">
    <property type="entry name" value="Rap-GAP_dimer"/>
    <property type="match status" value="1"/>
</dbReference>
<dbReference type="AlphaFoldDB" id="A0AAD7RAQ3"/>
<dbReference type="Pfam" id="PF00595">
    <property type="entry name" value="PDZ"/>
    <property type="match status" value="1"/>
</dbReference>
<name>A0AAD7RAQ3_9TELE</name>
<feature type="region of interest" description="Disordered" evidence="4">
    <location>
        <begin position="876"/>
        <end position="896"/>
    </location>
</feature>
<dbReference type="SUPFAM" id="SSF111347">
    <property type="entry name" value="Rap/Ran-GAP"/>
    <property type="match status" value="1"/>
</dbReference>
<keyword evidence="1" id="KW-0343">GTPase activation</keyword>
<reference evidence="7" key="1">
    <citation type="journal article" date="2023" name="Science">
        <title>Genome structures resolve the early diversification of teleost fishes.</title>
        <authorList>
            <person name="Parey E."/>
            <person name="Louis A."/>
            <person name="Montfort J."/>
            <person name="Bouchez O."/>
            <person name="Roques C."/>
            <person name="Iampietro C."/>
            <person name="Lluch J."/>
            <person name="Castinel A."/>
            <person name="Donnadieu C."/>
            <person name="Desvignes T."/>
            <person name="Floi Bucao C."/>
            <person name="Jouanno E."/>
            <person name="Wen M."/>
            <person name="Mejri S."/>
            <person name="Dirks R."/>
            <person name="Jansen H."/>
            <person name="Henkel C."/>
            <person name="Chen W.J."/>
            <person name="Zahm M."/>
            <person name="Cabau C."/>
            <person name="Klopp C."/>
            <person name="Thompson A.W."/>
            <person name="Robinson-Rechavi M."/>
            <person name="Braasch I."/>
            <person name="Lecointre G."/>
            <person name="Bobe J."/>
            <person name="Postlethwait J.H."/>
            <person name="Berthelot C."/>
            <person name="Roest Crollius H."/>
            <person name="Guiguen Y."/>
        </authorList>
    </citation>
    <scope>NUCLEOTIDE SEQUENCE</scope>
    <source>
        <strain evidence="7">NC1722</strain>
    </source>
</reference>
<feature type="domain" description="PDZ" evidence="6">
    <location>
        <begin position="681"/>
        <end position="757"/>
    </location>
</feature>
<dbReference type="Gene3D" id="2.30.42.10">
    <property type="match status" value="1"/>
</dbReference>
<dbReference type="PROSITE" id="PS50085">
    <property type="entry name" value="RAPGAP"/>
    <property type="match status" value="1"/>
</dbReference>
<evidence type="ECO:0000259" key="5">
    <source>
        <dbReference type="PROSITE" id="PS50085"/>
    </source>
</evidence>
<dbReference type="InterPro" id="IPR001478">
    <property type="entry name" value="PDZ"/>
</dbReference>